<dbReference type="AlphaFoldDB" id="A0A3D8KZ43"/>
<dbReference type="Proteomes" id="UP000256708">
    <property type="component" value="Unassembled WGS sequence"/>
</dbReference>
<dbReference type="EMBL" id="QRGR01000060">
    <property type="protein sequence ID" value="RDV10386.1"/>
    <property type="molecule type" value="Genomic_DNA"/>
</dbReference>
<evidence type="ECO:0000313" key="1">
    <source>
        <dbReference type="EMBL" id="RDV10386.1"/>
    </source>
</evidence>
<accession>A0A3D8KZ43</accession>
<comment type="caution">
    <text evidence="1">The sequence shown here is derived from an EMBL/GenBank/DDBJ whole genome shotgun (WGS) entry which is preliminary data.</text>
</comment>
<evidence type="ECO:0000313" key="2">
    <source>
        <dbReference type="Proteomes" id="UP000256708"/>
    </source>
</evidence>
<sequence length="109" mass="12043">MENKTERDFAIFNQICTANDLDPQVIKDEADKDTADSLIRTAFWHRANALVADLNIDGSLTEGKEYNADGDPAAPSFTINEQYIREKYGADKAGKIIEALKGVQLPIQA</sequence>
<name>A0A3D8KZ43_9BACT</name>
<keyword evidence="2" id="KW-1185">Reference proteome</keyword>
<reference evidence="2" key="1">
    <citation type="submission" date="2018-08" db="EMBL/GenBank/DDBJ databases">
        <authorList>
            <person name="Liu Z.-W."/>
            <person name="Du Z.-J."/>
        </authorList>
    </citation>
    <scope>NUCLEOTIDE SEQUENCE [LARGE SCALE GENOMIC DNA]</scope>
    <source>
        <strain evidence="2">H4X</strain>
    </source>
</reference>
<proteinExistence type="predicted"/>
<protein>
    <submittedName>
        <fullName evidence="1">Uncharacterized protein</fullName>
    </submittedName>
</protein>
<dbReference type="OrthoDB" id="853583at2"/>
<organism evidence="1 2">
    <name type="scientific">Pontibacter diazotrophicus</name>
    <dbReference type="NCBI Taxonomy" id="1400979"/>
    <lineage>
        <taxon>Bacteria</taxon>
        <taxon>Pseudomonadati</taxon>
        <taxon>Bacteroidota</taxon>
        <taxon>Cytophagia</taxon>
        <taxon>Cytophagales</taxon>
        <taxon>Hymenobacteraceae</taxon>
        <taxon>Pontibacter</taxon>
    </lineage>
</organism>
<dbReference type="RefSeq" id="WP_115568598.1">
    <property type="nucleotide sequence ID" value="NZ_QRGR01000060.1"/>
</dbReference>
<gene>
    <name evidence="1" type="ORF">DXT99_26405</name>
</gene>